<dbReference type="PANTHER" id="PTHR28019">
    <property type="entry name" value="CELL MEMBRANE PROTEIN YLR413W-RELATED"/>
    <property type="match status" value="1"/>
</dbReference>
<evidence type="ECO:0000313" key="8">
    <source>
        <dbReference type="Proteomes" id="UP000646827"/>
    </source>
</evidence>
<accession>A0A8H7VPI7</accession>
<gene>
    <name evidence="7" type="ORF">INT45_011067</name>
</gene>
<feature type="transmembrane region" description="Helical" evidence="6">
    <location>
        <begin position="66"/>
        <end position="86"/>
    </location>
</feature>
<feature type="compositionally biased region" description="Low complexity" evidence="5">
    <location>
        <begin position="214"/>
        <end position="237"/>
    </location>
</feature>
<dbReference type="Gene3D" id="1.20.140.150">
    <property type="match status" value="1"/>
</dbReference>
<feature type="transmembrane region" description="Helical" evidence="6">
    <location>
        <begin position="107"/>
        <end position="128"/>
    </location>
</feature>
<dbReference type="InterPro" id="IPR052413">
    <property type="entry name" value="SUR7_domain"/>
</dbReference>
<evidence type="ECO:0000313" key="7">
    <source>
        <dbReference type="EMBL" id="KAG2228275.1"/>
    </source>
</evidence>
<evidence type="ECO:0000256" key="2">
    <source>
        <dbReference type="ARBA" id="ARBA00022692"/>
    </source>
</evidence>
<name>A0A8H7VPI7_9FUNG</name>
<evidence type="ECO:0000256" key="6">
    <source>
        <dbReference type="SAM" id="Phobius"/>
    </source>
</evidence>
<dbReference type="AlphaFoldDB" id="A0A8H7VPI7"/>
<dbReference type="PANTHER" id="PTHR28019:SF2">
    <property type="entry name" value="CELL MEMBRANE PROTEIN YLR413W-RELATED"/>
    <property type="match status" value="1"/>
</dbReference>
<feature type="compositionally biased region" description="Gly residues" evidence="5">
    <location>
        <begin position="241"/>
        <end position="250"/>
    </location>
</feature>
<evidence type="ECO:0000256" key="4">
    <source>
        <dbReference type="ARBA" id="ARBA00023136"/>
    </source>
</evidence>
<dbReference type="GO" id="GO:0005886">
    <property type="term" value="C:plasma membrane"/>
    <property type="evidence" value="ECO:0007669"/>
    <property type="project" value="InterPro"/>
</dbReference>
<dbReference type="PROSITE" id="PS01346">
    <property type="entry name" value="CLAUDIN"/>
    <property type="match status" value="1"/>
</dbReference>
<dbReference type="GO" id="GO:0031505">
    <property type="term" value="P:fungal-type cell wall organization"/>
    <property type="evidence" value="ECO:0007669"/>
    <property type="project" value="TreeGrafter"/>
</dbReference>
<organism evidence="7 8">
    <name type="scientific">Circinella minor</name>
    <dbReference type="NCBI Taxonomy" id="1195481"/>
    <lineage>
        <taxon>Eukaryota</taxon>
        <taxon>Fungi</taxon>
        <taxon>Fungi incertae sedis</taxon>
        <taxon>Mucoromycota</taxon>
        <taxon>Mucoromycotina</taxon>
        <taxon>Mucoromycetes</taxon>
        <taxon>Mucorales</taxon>
        <taxon>Lichtheimiaceae</taxon>
        <taxon>Circinella</taxon>
    </lineage>
</organism>
<comment type="caution">
    <text evidence="7">The sequence shown here is derived from an EMBL/GenBank/DDBJ whole genome shotgun (WGS) entry which is preliminary data.</text>
</comment>
<feature type="transmembrane region" description="Helical" evidence="6">
    <location>
        <begin position="148"/>
        <end position="170"/>
    </location>
</feature>
<reference evidence="7 8" key="1">
    <citation type="submission" date="2020-12" db="EMBL/GenBank/DDBJ databases">
        <title>Metabolic potential, ecology and presence of endohyphal bacteria is reflected in genomic diversity of Mucoromycotina.</title>
        <authorList>
            <person name="Muszewska A."/>
            <person name="Okrasinska A."/>
            <person name="Steczkiewicz K."/>
            <person name="Drgas O."/>
            <person name="Orlowska M."/>
            <person name="Perlinska-Lenart U."/>
            <person name="Aleksandrzak-Piekarczyk T."/>
            <person name="Szatraj K."/>
            <person name="Zielenkiewicz U."/>
            <person name="Pilsyk S."/>
            <person name="Malc E."/>
            <person name="Mieczkowski P."/>
            <person name="Kruszewska J.S."/>
            <person name="Biernat P."/>
            <person name="Pawlowska J."/>
        </authorList>
    </citation>
    <scope>NUCLEOTIDE SEQUENCE [LARGE SCALE GENOMIC DNA]</scope>
    <source>
        <strain evidence="7 8">CBS 142.35</strain>
    </source>
</reference>
<sequence>MAFQESYNHQQNLSYKNGLWNYCQGTSNSVESCTKAENSYNWGKTPEVGQNMPSQYQPNGGHFRHLFTALFSLTMAGTCLSFVLWLMSMPIMFCCGKRFHRLPGASMSTLTLLNFLVTIAAFIIGLVLAISYNKALPDGWYGKVGNSIWTLLGAMGCLLIGYLSFMGTCCGGPRESNRNRVGDPETGYGGGGMFSKKDNRYSKTAAPPSPHPQMMNAPPTMNAPPNMNAPPAMNTNMQGSAGPGGSSRPF</sequence>
<comment type="subcellular location">
    <subcellularLocation>
        <location evidence="1">Membrane</location>
        <topology evidence="1">Multi-pass membrane protein</topology>
    </subcellularLocation>
</comment>
<protein>
    <submittedName>
        <fullName evidence="7">Uncharacterized protein</fullName>
    </submittedName>
</protein>
<keyword evidence="2 6" id="KW-0812">Transmembrane</keyword>
<dbReference type="OrthoDB" id="2327445at2759"/>
<dbReference type="Proteomes" id="UP000646827">
    <property type="component" value="Unassembled WGS sequence"/>
</dbReference>
<evidence type="ECO:0000256" key="1">
    <source>
        <dbReference type="ARBA" id="ARBA00004141"/>
    </source>
</evidence>
<dbReference type="Pfam" id="PF06687">
    <property type="entry name" value="SUR7"/>
    <property type="match status" value="1"/>
</dbReference>
<evidence type="ECO:0000256" key="3">
    <source>
        <dbReference type="ARBA" id="ARBA00022989"/>
    </source>
</evidence>
<feature type="region of interest" description="Disordered" evidence="5">
    <location>
        <begin position="174"/>
        <end position="250"/>
    </location>
</feature>
<keyword evidence="4 6" id="KW-0472">Membrane</keyword>
<dbReference type="GO" id="GO:0051285">
    <property type="term" value="C:cell cortex of cell tip"/>
    <property type="evidence" value="ECO:0007669"/>
    <property type="project" value="TreeGrafter"/>
</dbReference>
<proteinExistence type="predicted"/>
<dbReference type="InterPro" id="IPR009571">
    <property type="entry name" value="SUR7/Rim9-like_fungi"/>
</dbReference>
<keyword evidence="8" id="KW-1185">Reference proteome</keyword>
<evidence type="ECO:0000256" key="5">
    <source>
        <dbReference type="SAM" id="MobiDB-lite"/>
    </source>
</evidence>
<dbReference type="InterPro" id="IPR017974">
    <property type="entry name" value="Claudin_CS"/>
</dbReference>
<keyword evidence="3 6" id="KW-1133">Transmembrane helix</keyword>
<dbReference type="EMBL" id="JAEPRB010000001">
    <property type="protein sequence ID" value="KAG2228275.1"/>
    <property type="molecule type" value="Genomic_DNA"/>
</dbReference>